<dbReference type="SUPFAM" id="SSF48508">
    <property type="entry name" value="Nuclear receptor ligand-binding domain"/>
    <property type="match status" value="1"/>
</dbReference>
<sequence length="268" mass="31434">MLVSCRICGDRASGRHYGVISCDGCRGFFKRSIRRNLNFVCKESQNCIINVIRRNQCQFCRFQKCLAVSMNPHAVQNERNRLSENISKSNYKLFTISRLANLDFDFSAYLLNLISNWSISAKFLTPSDRRIIFSNSWHFMFLFSAITQPGVNIVNDCSNEKLCQISRNIQSMNLNFFECWAIMIIIIYRSEDNRIENKFEIQQFQNNAMSILAEFNIFRNFQNLSQNSQILLIPLTILQITKSEIIRTFFHGKNEEELDNYVKQMISF</sequence>
<dbReference type="CDD" id="cd07164">
    <property type="entry name" value="NR_DBD_PNR_like_1"/>
    <property type="match status" value="1"/>
</dbReference>
<keyword evidence="3" id="KW-0479">Metal-binding</keyword>
<gene>
    <name evidence="12" type="ORF">CAMP_LOCUS4275</name>
</gene>
<dbReference type="PANTHER" id="PTHR24083">
    <property type="entry name" value="NUCLEAR HORMONE RECEPTOR"/>
    <property type="match status" value="1"/>
</dbReference>
<feature type="domain" description="Nuclear receptor" evidence="11">
    <location>
        <begin position="2"/>
        <end position="77"/>
    </location>
</feature>
<dbReference type="EMBL" id="CANHGI010000002">
    <property type="protein sequence ID" value="CAI5441638.1"/>
    <property type="molecule type" value="Genomic_DNA"/>
</dbReference>
<dbReference type="FunFam" id="3.30.50.10:FF:000006">
    <property type="entry name" value="Nuclear receptor subfamily 5 group A member"/>
    <property type="match status" value="1"/>
</dbReference>
<evidence type="ECO:0000313" key="12">
    <source>
        <dbReference type="EMBL" id="CAI5441638.1"/>
    </source>
</evidence>
<dbReference type="SMART" id="SM00399">
    <property type="entry name" value="ZnF_C4"/>
    <property type="match status" value="1"/>
</dbReference>
<dbReference type="PROSITE" id="PS00031">
    <property type="entry name" value="NUCLEAR_REC_DBD_1"/>
    <property type="match status" value="1"/>
</dbReference>
<keyword evidence="10" id="KW-0539">Nucleus</keyword>
<evidence type="ECO:0000256" key="3">
    <source>
        <dbReference type="ARBA" id="ARBA00022723"/>
    </source>
</evidence>
<dbReference type="Pfam" id="PF00105">
    <property type="entry name" value="zf-C4"/>
    <property type="match status" value="1"/>
</dbReference>
<dbReference type="InterPro" id="IPR001628">
    <property type="entry name" value="Znf_hrmn_rcpt"/>
</dbReference>
<evidence type="ECO:0000256" key="8">
    <source>
        <dbReference type="ARBA" id="ARBA00023163"/>
    </source>
</evidence>
<evidence type="ECO:0000256" key="10">
    <source>
        <dbReference type="ARBA" id="ARBA00023242"/>
    </source>
</evidence>
<proteinExistence type="inferred from homology"/>
<dbReference type="Gene3D" id="3.30.50.10">
    <property type="entry name" value="Erythroid Transcription Factor GATA-1, subunit A"/>
    <property type="match status" value="1"/>
</dbReference>
<dbReference type="SUPFAM" id="SSF57716">
    <property type="entry name" value="Glucocorticoid receptor-like (DNA-binding domain)"/>
    <property type="match status" value="1"/>
</dbReference>
<reference evidence="12" key="1">
    <citation type="submission" date="2022-11" db="EMBL/GenBank/DDBJ databases">
        <authorList>
            <person name="Kikuchi T."/>
        </authorList>
    </citation>
    <scope>NUCLEOTIDE SEQUENCE</scope>
    <source>
        <strain evidence="12">PS1010</strain>
    </source>
</reference>
<evidence type="ECO:0000256" key="2">
    <source>
        <dbReference type="ARBA" id="ARBA00005993"/>
    </source>
</evidence>
<dbReference type="GO" id="GO:0008270">
    <property type="term" value="F:zinc ion binding"/>
    <property type="evidence" value="ECO:0007669"/>
    <property type="project" value="UniProtKB-KW"/>
</dbReference>
<dbReference type="InterPro" id="IPR013088">
    <property type="entry name" value="Znf_NHR/GATA"/>
</dbReference>
<evidence type="ECO:0000256" key="5">
    <source>
        <dbReference type="ARBA" id="ARBA00022833"/>
    </source>
</evidence>
<dbReference type="GO" id="GO:0043565">
    <property type="term" value="F:sequence-specific DNA binding"/>
    <property type="evidence" value="ECO:0007669"/>
    <property type="project" value="InterPro"/>
</dbReference>
<protein>
    <recommendedName>
        <fullName evidence="11">Nuclear receptor domain-containing protein</fullName>
    </recommendedName>
</protein>
<accession>A0A9P1MWN3</accession>
<keyword evidence="7" id="KW-0238">DNA-binding</keyword>
<dbReference type="GO" id="GO:0003700">
    <property type="term" value="F:DNA-binding transcription factor activity"/>
    <property type="evidence" value="ECO:0007669"/>
    <property type="project" value="InterPro"/>
</dbReference>
<evidence type="ECO:0000256" key="4">
    <source>
        <dbReference type="ARBA" id="ARBA00022771"/>
    </source>
</evidence>
<evidence type="ECO:0000256" key="6">
    <source>
        <dbReference type="ARBA" id="ARBA00023015"/>
    </source>
</evidence>
<dbReference type="GO" id="GO:0006357">
    <property type="term" value="P:regulation of transcription by RNA polymerase II"/>
    <property type="evidence" value="ECO:0007669"/>
    <property type="project" value="UniProtKB-ARBA"/>
</dbReference>
<comment type="caution">
    <text evidence="12">The sequence shown here is derived from an EMBL/GenBank/DDBJ whole genome shotgun (WGS) entry which is preliminary data.</text>
</comment>
<dbReference type="InterPro" id="IPR035500">
    <property type="entry name" value="NHR-like_dom_sf"/>
</dbReference>
<keyword evidence="13" id="KW-1185">Reference proteome</keyword>
<evidence type="ECO:0000259" key="11">
    <source>
        <dbReference type="PROSITE" id="PS51030"/>
    </source>
</evidence>
<dbReference type="Gene3D" id="1.10.565.10">
    <property type="entry name" value="Retinoid X Receptor"/>
    <property type="match status" value="1"/>
</dbReference>
<keyword evidence="4" id="KW-0863">Zinc-finger</keyword>
<organism evidence="12 13">
    <name type="scientific">Caenorhabditis angaria</name>
    <dbReference type="NCBI Taxonomy" id="860376"/>
    <lineage>
        <taxon>Eukaryota</taxon>
        <taxon>Metazoa</taxon>
        <taxon>Ecdysozoa</taxon>
        <taxon>Nematoda</taxon>
        <taxon>Chromadorea</taxon>
        <taxon>Rhabditida</taxon>
        <taxon>Rhabditina</taxon>
        <taxon>Rhabditomorpha</taxon>
        <taxon>Rhabditoidea</taxon>
        <taxon>Rhabditidae</taxon>
        <taxon>Peloderinae</taxon>
        <taxon>Caenorhabditis</taxon>
    </lineage>
</organism>
<dbReference type="Proteomes" id="UP001152747">
    <property type="component" value="Unassembled WGS sequence"/>
</dbReference>
<dbReference type="OrthoDB" id="5771769at2759"/>
<dbReference type="GO" id="GO:0005634">
    <property type="term" value="C:nucleus"/>
    <property type="evidence" value="ECO:0007669"/>
    <property type="project" value="UniProtKB-SubCell"/>
</dbReference>
<keyword evidence="8" id="KW-0804">Transcription</keyword>
<keyword evidence="9" id="KW-0675">Receptor</keyword>
<evidence type="ECO:0000256" key="7">
    <source>
        <dbReference type="ARBA" id="ARBA00023125"/>
    </source>
</evidence>
<dbReference type="InterPro" id="IPR050274">
    <property type="entry name" value="Nuclear_hormone_rcpt_NR2"/>
</dbReference>
<evidence type="ECO:0000313" key="13">
    <source>
        <dbReference type="Proteomes" id="UP001152747"/>
    </source>
</evidence>
<name>A0A9P1MWN3_9PELO</name>
<dbReference type="PRINTS" id="PR00047">
    <property type="entry name" value="STROIDFINGER"/>
</dbReference>
<keyword evidence="6" id="KW-0805">Transcription regulation</keyword>
<dbReference type="AlphaFoldDB" id="A0A9P1MWN3"/>
<evidence type="ECO:0000256" key="9">
    <source>
        <dbReference type="ARBA" id="ARBA00023170"/>
    </source>
</evidence>
<evidence type="ECO:0000256" key="1">
    <source>
        <dbReference type="ARBA" id="ARBA00004123"/>
    </source>
</evidence>
<keyword evidence="5" id="KW-0862">Zinc</keyword>
<comment type="subcellular location">
    <subcellularLocation>
        <location evidence="1">Nucleus</location>
    </subcellularLocation>
</comment>
<comment type="similarity">
    <text evidence="2">Belongs to the nuclear hormone receptor family.</text>
</comment>
<dbReference type="PROSITE" id="PS51030">
    <property type="entry name" value="NUCLEAR_REC_DBD_2"/>
    <property type="match status" value="1"/>
</dbReference>